<feature type="domain" description="DUF218" evidence="1">
    <location>
        <begin position="35"/>
        <end position="182"/>
    </location>
</feature>
<name>A0A5D4SBA7_9BACI</name>
<sequence>MGIPKYPEVPKLTDKQIDEITELVFWKEVEPRKCDAIFVFGGSHPGNWKKPLEAYQNGLGDCIIATGGSSLSNLRHPEWDNIGFSESEVIVKNLLENGVPKEVIIYETSSMHSIANVTEAKKIFDFTSINSLLFVCKSIATGRQYRTLLKYLPPNINYIPYPFDTSFDGQTTIKRDNWMLNERNMSLVFGEYLRNVIYGMEGMINAPRKHVAGLEDIVLHHYKSLD</sequence>
<dbReference type="InterPro" id="IPR014729">
    <property type="entry name" value="Rossmann-like_a/b/a_fold"/>
</dbReference>
<comment type="caution">
    <text evidence="2">The sequence shown here is derived from an EMBL/GenBank/DDBJ whole genome shotgun (WGS) entry which is preliminary data.</text>
</comment>
<dbReference type="PANTHER" id="PTHR30336:SF4">
    <property type="entry name" value="ENVELOPE BIOGENESIS FACTOR ELYC"/>
    <property type="match status" value="1"/>
</dbReference>
<protein>
    <submittedName>
        <fullName evidence="2">YdcF family protein</fullName>
    </submittedName>
</protein>
<evidence type="ECO:0000313" key="2">
    <source>
        <dbReference type="EMBL" id="TYS59518.1"/>
    </source>
</evidence>
<dbReference type="GO" id="GO:0005886">
    <property type="term" value="C:plasma membrane"/>
    <property type="evidence" value="ECO:0007669"/>
    <property type="project" value="TreeGrafter"/>
</dbReference>
<dbReference type="OrthoDB" id="9782395at2"/>
<dbReference type="PANTHER" id="PTHR30336">
    <property type="entry name" value="INNER MEMBRANE PROTEIN, PROBABLE PERMEASE"/>
    <property type="match status" value="1"/>
</dbReference>
<evidence type="ECO:0000313" key="3">
    <source>
        <dbReference type="Proteomes" id="UP000322524"/>
    </source>
</evidence>
<dbReference type="AlphaFoldDB" id="A0A5D4SBA7"/>
<dbReference type="InterPro" id="IPR051599">
    <property type="entry name" value="Cell_Envelope_Assoc"/>
</dbReference>
<organism evidence="2 3">
    <name type="scientific">Sutcliffiella horikoshii</name>
    <dbReference type="NCBI Taxonomy" id="79883"/>
    <lineage>
        <taxon>Bacteria</taxon>
        <taxon>Bacillati</taxon>
        <taxon>Bacillota</taxon>
        <taxon>Bacilli</taxon>
        <taxon>Bacillales</taxon>
        <taxon>Bacillaceae</taxon>
        <taxon>Sutcliffiella</taxon>
    </lineage>
</organism>
<accession>A0A5D4SBA7</accession>
<dbReference type="InterPro" id="IPR003848">
    <property type="entry name" value="DUF218"/>
</dbReference>
<dbReference type="Pfam" id="PF02698">
    <property type="entry name" value="DUF218"/>
    <property type="match status" value="1"/>
</dbReference>
<evidence type="ECO:0000259" key="1">
    <source>
        <dbReference type="Pfam" id="PF02698"/>
    </source>
</evidence>
<reference evidence="2 3" key="1">
    <citation type="submission" date="2019-08" db="EMBL/GenBank/DDBJ databases">
        <title>Bacillus genomes from the desert of Cuatro Cienegas, Coahuila.</title>
        <authorList>
            <person name="Olmedo-Alvarez G."/>
        </authorList>
    </citation>
    <scope>NUCLEOTIDE SEQUENCE [LARGE SCALE GENOMIC DNA]</scope>
    <source>
        <strain evidence="2 3">CH28_1T</strain>
    </source>
</reference>
<proteinExistence type="predicted"/>
<dbReference type="EMBL" id="VTEV01000016">
    <property type="protein sequence ID" value="TYS59518.1"/>
    <property type="molecule type" value="Genomic_DNA"/>
</dbReference>
<dbReference type="RefSeq" id="WP_148990245.1">
    <property type="nucleotide sequence ID" value="NZ_VTEV01000016.1"/>
</dbReference>
<dbReference type="GO" id="GO:0000270">
    <property type="term" value="P:peptidoglycan metabolic process"/>
    <property type="evidence" value="ECO:0007669"/>
    <property type="project" value="TreeGrafter"/>
</dbReference>
<dbReference type="GO" id="GO:0043164">
    <property type="term" value="P:Gram-negative-bacterium-type cell wall biogenesis"/>
    <property type="evidence" value="ECO:0007669"/>
    <property type="project" value="TreeGrafter"/>
</dbReference>
<gene>
    <name evidence="2" type="ORF">FZC76_22060</name>
</gene>
<dbReference type="CDD" id="cd06259">
    <property type="entry name" value="YdcF-like"/>
    <property type="match status" value="1"/>
</dbReference>
<dbReference type="Proteomes" id="UP000322524">
    <property type="component" value="Unassembled WGS sequence"/>
</dbReference>
<dbReference type="Gene3D" id="3.40.50.620">
    <property type="entry name" value="HUPs"/>
    <property type="match status" value="1"/>
</dbReference>